<keyword evidence="1" id="KW-0472">Membrane</keyword>
<evidence type="ECO:0000313" key="3">
    <source>
        <dbReference type="Proteomes" id="UP000036277"/>
    </source>
</evidence>
<gene>
    <name evidence="2" type="ORF">AB204_06445</name>
</gene>
<dbReference type="RefSeq" id="WP_047962554.1">
    <property type="nucleotide sequence ID" value="NZ_CAWMBG010000034.1"/>
</dbReference>
<sequence length="131" mass="14952">MLTIPFELFGFADMMEKEPGYVIAISTFGLFIPFFIFAILQKIPPLRTFSNIILGTLGLSLFPNLIALMSLFALNIKGIHAFFICIIIMLGCFFFILFNYHQLADYINSPLPGHDPEITDRKRSKKSRKIN</sequence>
<organism evidence="2 3">
    <name type="scientific">Xenorhabdus khoisanae</name>
    <dbReference type="NCBI Taxonomy" id="880157"/>
    <lineage>
        <taxon>Bacteria</taxon>
        <taxon>Pseudomonadati</taxon>
        <taxon>Pseudomonadota</taxon>
        <taxon>Gammaproteobacteria</taxon>
        <taxon>Enterobacterales</taxon>
        <taxon>Morganellaceae</taxon>
        <taxon>Xenorhabdus</taxon>
    </lineage>
</organism>
<feature type="transmembrane region" description="Helical" evidence="1">
    <location>
        <begin position="20"/>
        <end position="40"/>
    </location>
</feature>
<accession>A0A0J5FUG1</accession>
<feature type="transmembrane region" description="Helical" evidence="1">
    <location>
        <begin position="52"/>
        <end position="73"/>
    </location>
</feature>
<protein>
    <submittedName>
        <fullName evidence="2">Uncharacterized protein</fullName>
    </submittedName>
</protein>
<keyword evidence="1" id="KW-0812">Transmembrane</keyword>
<dbReference type="PATRIC" id="fig|880157.4.peg.1352"/>
<dbReference type="EMBL" id="LFCV01000034">
    <property type="protein sequence ID" value="KMJ45911.1"/>
    <property type="molecule type" value="Genomic_DNA"/>
</dbReference>
<dbReference type="AlphaFoldDB" id="A0A0J5FUG1"/>
<dbReference type="OrthoDB" id="6637662at2"/>
<evidence type="ECO:0000256" key="1">
    <source>
        <dbReference type="SAM" id="Phobius"/>
    </source>
</evidence>
<reference evidence="2 3" key="1">
    <citation type="submission" date="2015-06" db="EMBL/GenBank/DDBJ databases">
        <title>Draft Whole-Genome Sequence of the Entomopathogenic Bacterium Xenorhabdus khoisanae.</title>
        <authorList>
            <person name="Naidoo S."/>
            <person name="Featherston J."/>
            <person name="Gray V.M."/>
        </authorList>
    </citation>
    <scope>NUCLEOTIDE SEQUENCE [LARGE SCALE GENOMIC DNA]</scope>
    <source>
        <strain evidence="2 3">MCB</strain>
    </source>
</reference>
<proteinExistence type="predicted"/>
<comment type="caution">
    <text evidence="2">The sequence shown here is derived from an EMBL/GenBank/DDBJ whole genome shotgun (WGS) entry which is preliminary data.</text>
</comment>
<dbReference type="Proteomes" id="UP000036277">
    <property type="component" value="Unassembled WGS sequence"/>
</dbReference>
<keyword evidence="3" id="KW-1185">Reference proteome</keyword>
<keyword evidence="1" id="KW-1133">Transmembrane helix</keyword>
<evidence type="ECO:0000313" key="2">
    <source>
        <dbReference type="EMBL" id="KMJ45911.1"/>
    </source>
</evidence>
<name>A0A0J5FUG1_9GAMM</name>
<feature type="transmembrane region" description="Helical" evidence="1">
    <location>
        <begin position="79"/>
        <end position="100"/>
    </location>
</feature>
<dbReference type="STRING" id="880157.AB204_06445"/>